<protein>
    <recommendedName>
        <fullName evidence="1">Transposase IS4-like domain-containing protein</fullName>
    </recommendedName>
</protein>
<dbReference type="InterPro" id="IPR002559">
    <property type="entry name" value="Transposase_11"/>
</dbReference>
<dbReference type="AlphaFoldDB" id="A0A2M6WZH4"/>
<evidence type="ECO:0000313" key="3">
    <source>
        <dbReference type="Proteomes" id="UP000230731"/>
    </source>
</evidence>
<evidence type="ECO:0000313" key="2">
    <source>
        <dbReference type="EMBL" id="PIT98203.1"/>
    </source>
</evidence>
<dbReference type="GO" id="GO:0003677">
    <property type="term" value="F:DNA binding"/>
    <property type="evidence" value="ECO:0007669"/>
    <property type="project" value="InterPro"/>
</dbReference>
<dbReference type="SUPFAM" id="SSF53098">
    <property type="entry name" value="Ribonuclease H-like"/>
    <property type="match status" value="1"/>
</dbReference>
<dbReference type="Pfam" id="PF01609">
    <property type="entry name" value="DDE_Tnp_1"/>
    <property type="match status" value="1"/>
</dbReference>
<dbReference type="InterPro" id="IPR012337">
    <property type="entry name" value="RNaseH-like_sf"/>
</dbReference>
<dbReference type="GO" id="GO:0004803">
    <property type="term" value="F:transposase activity"/>
    <property type="evidence" value="ECO:0007669"/>
    <property type="project" value="InterPro"/>
</dbReference>
<accession>A0A2M6WZH4</accession>
<proteinExistence type="predicted"/>
<dbReference type="Proteomes" id="UP000230731">
    <property type="component" value="Unassembled WGS sequence"/>
</dbReference>
<reference evidence="3" key="1">
    <citation type="submission" date="2017-09" db="EMBL/GenBank/DDBJ databases">
        <title>Depth-based differentiation of microbial function through sediment-hosted aquifers and enrichment of novel symbionts in the deep terrestrial subsurface.</title>
        <authorList>
            <person name="Probst A.J."/>
            <person name="Ladd B."/>
            <person name="Jarett J.K."/>
            <person name="Geller-Mcgrath D.E."/>
            <person name="Sieber C.M.K."/>
            <person name="Emerson J.B."/>
            <person name="Anantharaman K."/>
            <person name="Thomas B.C."/>
            <person name="Malmstrom R."/>
            <person name="Stieglmeier M."/>
            <person name="Klingl A."/>
            <person name="Woyke T."/>
            <person name="Ryan C.M."/>
            <person name="Banfield J.F."/>
        </authorList>
    </citation>
    <scope>NUCLEOTIDE SEQUENCE [LARGE SCALE GENOMIC DNA]</scope>
</reference>
<gene>
    <name evidence="2" type="ORF">COT71_01895</name>
</gene>
<evidence type="ECO:0000259" key="1">
    <source>
        <dbReference type="Pfam" id="PF01609"/>
    </source>
</evidence>
<organism evidence="2 3">
    <name type="scientific">Candidatus Andersenbacteria bacterium CG10_big_fil_rev_8_21_14_0_10_54_11</name>
    <dbReference type="NCBI Taxonomy" id="1974485"/>
    <lineage>
        <taxon>Bacteria</taxon>
        <taxon>Candidatus Anderseniibacteriota</taxon>
    </lineage>
</organism>
<dbReference type="GO" id="GO:0006313">
    <property type="term" value="P:DNA transposition"/>
    <property type="evidence" value="ECO:0007669"/>
    <property type="project" value="InterPro"/>
</dbReference>
<sequence length="195" mass="22165">MLGGLALGNIDTVLMDSWYATTKTMLMIHDLGKTFFCPLKSNRLVDDSGTRPYTNVSELQWSDHELTHGKLVKVKGFPDAFTLKLFRVQVSTNRTEYIVTNDLAQDSLADAQQASATRWKIEQLHREEKQLTGCEKCQARINRSQRNHICLATLAWIVLTQAAHKAGKTIYQQKLEPLQQFVADQWRNPATTFAL</sequence>
<name>A0A2M6WZH4_9BACT</name>
<comment type="caution">
    <text evidence="2">The sequence shown here is derived from an EMBL/GenBank/DDBJ whole genome shotgun (WGS) entry which is preliminary data.</text>
</comment>
<dbReference type="EMBL" id="PEZP01000023">
    <property type="protein sequence ID" value="PIT98203.1"/>
    <property type="molecule type" value="Genomic_DNA"/>
</dbReference>
<feature type="domain" description="Transposase IS4-like" evidence="1">
    <location>
        <begin position="9"/>
        <end position="156"/>
    </location>
</feature>